<keyword evidence="3" id="KW-0964">Secreted</keyword>
<feature type="chain" id="PRO_5028957922" evidence="7">
    <location>
        <begin position="18"/>
        <end position="100"/>
    </location>
</feature>
<reference evidence="9" key="2">
    <citation type="submission" date="2020-10" db="UniProtKB">
        <authorList>
            <consortium name="WormBaseParasite"/>
        </authorList>
    </citation>
    <scope>IDENTIFICATION</scope>
</reference>
<keyword evidence="6" id="KW-0527">Neuropeptide</keyword>
<dbReference type="Pfam" id="PF01581">
    <property type="entry name" value="FARP"/>
    <property type="match status" value="2"/>
</dbReference>
<comment type="similarity">
    <text evidence="2">Belongs to the FARP (FMRFamide related peptide) family.</text>
</comment>
<keyword evidence="4" id="KW-0165">Cleavage on pair of basic residues</keyword>
<proteinExistence type="inferred from homology"/>
<evidence type="ECO:0000256" key="7">
    <source>
        <dbReference type="SAM" id="SignalP"/>
    </source>
</evidence>
<name>A0A7E4VUR2_PANRE</name>
<dbReference type="InterPro" id="IPR002544">
    <property type="entry name" value="FMRFamid-related_peptide-like"/>
</dbReference>
<feature type="signal peptide" evidence="7">
    <location>
        <begin position="1"/>
        <end position="17"/>
    </location>
</feature>
<dbReference type="AlphaFoldDB" id="A0A7E4VUR2"/>
<evidence type="ECO:0000256" key="2">
    <source>
        <dbReference type="ARBA" id="ARBA00006356"/>
    </source>
</evidence>
<comment type="subcellular location">
    <subcellularLocation>
        <location evidence="1">Secreted</location>
    </subcellularLocation>
</comment>
<evidence type="ECO:0000256" key="5">
    <source>
        <dbReference type="ARBA" id="ARBA00022815"/>
    </source>
</evidence>
<evidence type="ECO:0000256" key="3">
    <source>
        <dbReference type="ARBA" id="ARBA00022525"/>
    </source>
</evidence>
<sequence length="100" mass="11396">MLARIVFLLTVLPATLAFMMTYGDLCRMDSTLCQKPVSSYAASPVSAEREALFFRDALPRPSLSEKPTKRGYDFIRFGRSADRQTKKAASTYDYIRFGRR</sequence>
<reference evidence="8" key="1">
    <citation type="journal article" date="2013" name="Genetics">
        <title>The draft genome and transcriptome of Panagrellus redivivus are shaped by the harsh demands of a free-living lifestyle.</title>
        <authorList>
            <person name="Srinivasan J."/>
            <person name="Dillman A.R."/>
            <person name="Macchietto M.G."/>
            <person name="Heikkinen L."/>
            <person name="Lakso M."/>
            <person name="Fracchia K.M."/>
            <person name="Antoshechkin I."/>
            <person name="Mortazavi A."/>
            <person name="Wong G."/>
            <person name="Sternberg P.W."/>
        </authorList>
    </citation>
    <scope>NUCLEOTIDE SEQUENCE [LARGE SCALE GENOMIC DNA]</scope>
    <source>
        <strain evidence="8">MT8872</strain>
    </source>
</reference>
<evidence type="ECO:0000256" key="1">
    <source>
        <dbReference type="ARBA" id="ARBA00004613"/>
    </source>
</evidence>
<evidence type="ECO:0000256" key="4">
    <source>
        <dbReference type="ARBA" id="ARBA00022685"/>
    </source>
</evidence>
<accession>A0A7E4VUR2</accession>
<evidence type="ECO:0000313" key="9">
    <source>
        <dbReference type="WBParaSite" id="Pan_g2977.t1"/>
    </source>
</evidence>
<evidence type="ECO:0000256" key="6">
    <source>
        <dbReference type="ARBA" id="ARBA00023320"/>
    </source>
</evidence>
<keyword evidence="5" id="KW-0027">Amidation</keyword>
<keyword evidence="8" id="KW-1185">Reference proteome</keyword>
<dbReference type="GO" id="GO:0007218">
    <property type="term" value="P:neuropeptide signaling pathway"/>
    <property type="evidence" value="ECO:0007669"/>
    <property type="project" value="UniProtKB-KW"/>
</dbReference>
<dbReference type="WBParaSite" id="Pan_g2977.t1">
    <property type="protein sequence ID" value="Pan_g2977.t1"/>
    <property type="gene ID" value="Pan_g2977"/>
</dbReference>
<evidence type="ECO:0000313" key="8">
    <source>
        <dbReference type="Proteomes" id="UP000492821"/>
    </source>
</evidence>
<organism evidence="8 9">
    <name type="scientific">Panagrellus redivivus</name>
    <name type="common">Microworm</name>
    <dbReference type="NCBI Taxonomy" id="6233"/>
    <lineage>
        <taxon>Eukaryota</taxon>
        <taxon>Metazoa</taxon>
        <taxon>Ecdysozoa</taxon>
        <taxon>Nematoda</taxon>
        <taxon>Chromadorea</taxon>
        <taxon>Rhabditida</taxon>
        <taxon>Tylenchina</taxon>
        <taxon>Panagrolaimomorpha</taxon>
        <taxon>Panagrolaimoidea</taxon>
        <taxon>Panagrolaimidae</taxon>
        <taxon>Panagrellus</taxon>
    </lineage>
</organism>
<keyword evidence="7" id="KW-0732">Signal</keyword>
<dbReference type="GO" id="GO:0005576">
    <property type="term" value="C:extracellular region"/>
    <property type="evidence" value="ECO:0007669"/>
    <property type="project" value="UniProtKB-SubCell"/>
</dbReference>
<dbReference type="Proteomes" id="UP000492821">
    <property type="component" value="Unassembled WGS sequence"/>
</dbReference>
<protein>
    <submittedName>
        <fullName evidence="9">FMRFamide-related neuropeptides</fullName>
    </submittedName>
</protein>